<comment type="caution">
    <text evidence="1">The sequence shown here is derived from an EMBL/GenBank/DDBJ whole genome shotgun (WGS) entry which is preliminary data.</text>
</comment>
<organism evidence="1">
    <name type="scientific">mine drainage metagenome</name>
    <dbReference type="NCBI Taxonomy" id="410659"/>
    <lineage>
        <taxon>unclassified sequences</taxon>
        <taxon>metagenomes</taxon>
        <taxon>ecological metagenomes</taxon>
    </lineage>
</organism>
<sequence length="241" mass="27033">MVNTTKAQTYFGIKKINVWADFAFAKPKDELKNYYGLGNAMQLYYGVDVPFAFFQYNKKSNTGLSIAGFLDHEKGNFSSGNYATDGLDAKLTSVGVRVRPFANMAIYAPKGNVTKGYMVTETLHKVEGRDEFGKKNYREYTTTERMPIWGDEGAKLLFTMFLSGLYFDYGVTHAALIEKPTPDVFRTATMFSYGWAPAIGVGQKTTFYIDFGIRKYSWTNGLNTKSSIGSFHCGFGLGFRL</sequence>
<protein>
    <recommendedName>
        <fullName evidence="2">Outer membrane protein beta-barrel domain-containing protein</fullName>
    </recommendedName>
</protein>
<evidence type="ECO:0008006" key="2">
    <source>
        <dbReference type="Google" id="ProtNLM"/>
    </source>
</evidence>
<proteinExistence type="predicted"/>
<name>A0A1J5SZC3_9ZZZZ</name>
<dbReference type="AlphaFoldDB" id="A0A1J5SZC3"/>
<gene>
    <name evidence="1" type="ORF">GALL_108540</name>
</gene>
<evidence type="ECO:0000313" key="1">
    <source>
        <dbReference type="EMBL" id="OIR06948.1"/>
    </source>
</evidence>
<reference evidence="1" key="1">
    <citation type="submission" date="2016-10" db="EMBL/GenBank/DDBJ databases">
        <title>Sequence of Gallionella enrichment culture.</title>
        <authorList>
            <person name="Poehlein A."/>
            <person name="Muehling M."/>
            <person name="Daniel R."/>
        </authorList>
    </citation>
    <scope>NUCLEOTIDE SEQUENCE</scope>
</reference>
<dbReference type="EMBL" id="MLJW01000040">
    <property type="protein sequence ID" value="OIR06948.1"/>
    <property type="molecule type" value="Genomic_DNA"/>
</dbReference>
<accession>A0A1J5SZC3</accession>